<dbReference type="AlphaFoldDB" id="A0AAN6VYK9"/>
<dbReference type="SMART" id="SM00066">
    <property type="entry name" value="GAL4"/>
    <property type="match status" value="1"/>
</dbReference>
<feature type="compositionally biased region" description="Low complexity" evidence="2">
    <location>
        <begin position="422"/>
        <end position="438"/>
    </location>
</feature>
<name>A0AAN6VYK9_9PEZI</name>
<dbReference type="EMBL" id="MU866505">
    <property type="protein sequence ID" value="KAK4171791.1"/>
    <property type="molecule type" value="Genomic_DNA"/>
</dbReference>
<organism evidence="4 5">
    <name type="scientific">Triangularia setosa</name>
    <dbReference type="NCBI Taxonomy" id="2587417"/>
    <lineage>
        <taxon>Eukaryota</taxon>
        <taxon>Fungi</taxon>
        <taxon>Dikarya</taxon>
        <taxon>Ascomycota</taxon>
        <taxon>Pezizomycotina</taxon>
        <taxon>Sordariomycetes</taxon>
        <taxon>Sordariomycetidae</taxon>
        <taxon>Sordariales</taxon>
        <taxon>Podosporaceae</taxon>
        <taxon>Triangularia</taxon>
    </lineage>
</organism>
<evidence type="ECO:0000313" key="5">
    <source>
        <dbReference type="Proteomes" id="UP001302321"/>
    </source>
</evidence>
<dbReference type="InterPro" id="IPR036864">
    <property type="entry name" value="Zn2-C6_fun-type_DNA-bd_sf"/>
</dbReference>
<feature type="compositionally biased region" description="Basic and acidic residues" evidence="2">
    <location>
        <begin position="450"/>
        <end position="460"/>
    </location>
</feature>
<accession>A0AAN6VYK9</accession>
<evidence type="ECO:0000313" key="4">
    <source>
        <dbReference type="EMBL" id="KAK4171791.1"/>
    </source>
</evidence>
<dbReference type="Gene3D" id="4.10.240.10">
    <property type="entry name" value="Zn(2)-C6 fungal-type DNA-binding domain"/>
    <property type="match status" value="1"/>
</dbReference>
<feature type="region of interest" description="Disordered" evidence="2">
    <location>
        <begin position="245"/>
        <end position="358"/>
    </location>
</feature>
<keyword evidence="1" id="KW-0539">Nucleus</keyword>
<dbReference type="Proteomes" id="UP001302321">
    <property type="component" value="Unassembled WGS sequence"/>
</dbReference>
<protein>
    <recommendedName>
        <fullName evidence="3">Zn(2)-C6 fungal-type domain-containing protein</fullName>
    </recommendedName>
</protein>
<reference evidence="4" key="2">
    <citation type="submission" date="2023-05" db="EMBL/GenBank/DDBJ databases">
        <authorList>
            <consortium name="Lawrence Berkeley National Laboratory"/>
            <person name="Steindorff A."/>
            <person name="Hensen N."/>
            <person name="Bonometti L."/>
            <person name="Westerberg I."/>
            <person name="Brannstrom I.O."/>
            <person name="Guillou S."/>
            <person name="Cros-Aarteil S."/>
            <person name="Calhoun S."/>
            <person name="Haridas S."/>
            <person name="Kuo A."/>
            <person name="Mondo S."/>
            <person name="Pangilinan J."/>
            <person name="Riley R."/>
            <person name="Labutti K."/>
            <person name="Andreopoulos B."/>
            <person name="Lipzen A."/>
            <person name="Chen C."/>
            <person name="Yanf M."/>
            <person name="Daum C."/>
            <person name="Ng V."/>
            <person name="Clum A."/>
            <person name="Ohm R."/>
            <person name="Martin F."/>
            <person name="Silar P."/>
            <person name="Natvig D."/>
            <person name="Lalanne C."/>
            <person name="Gautier V."/>
            <person name="Ament-Velasquez S.L."/>
            <person name="Kruys A."/>
            <person name="Hutchinson M.I."/>
            <person name="Powell A.J."/>
            <person name="Barry K."/>
            <person name="Miller A.N."/>
            <person name="Grigoriev I.V."/>
            <person name="Debuchy R."/>
            <person name="Gladieux P."/>
            <person name="Thoren M.H."/>
            <person name="Johannesson H."/>
        </authorList>
    </citation>
    <scope>NUCLEOTIDE SEQUENCE</scope>
    <source>
        <strain evidence="4">CBS 892.96</strain>
    </source>
</reference>
<dbReference type="GO" id="GO:0008270">
    <property type="term" value="F:zinc ion binding"/>
    <property type="evidence" value="ECO:0007669"/>
    <property type="project" value="InterPro"/>
</dbReference>
<feature type="region of interest" description="Disordered" evidence="2">
    <location>
        <begin position="663"/>
        <end position="737"/>
    </location>
</feature>
<evidence type="ECO:0000256" key="1">
    <source>
        <dbReference type="ARBA" id="ARBA00023242"/>
    </source>
</evidence>
<reference evidence="4" key="1">
    <citation type="journal article" date="2023" name="Mol. Phylogenet. Evol.">
        <title>Genome-scale phylogeny and comparative genomics of the fungal order Sordariales.</title>
        <authorList>
            <person name="Hensen N."/>
            <person name="Bonometti L."/>
            <person name="Westerberg I."/>
            <person name="Brannstrom I.O."/>
            <person name="Guillou S."/>
            <person name="Cros-Aarteil S."/>
            <person name="Calhoun S."/>
            <person name="Haridas S."/>
            <person name="Kuo A."/>
            <person name="Mondo S."/>
            <person name="Pangilinan J."/>
            <person name="Riley R."/>
            <person name="LaButti K."/>
            <person name="Andreopoulos B."/>
            <person name="Lipzen A."/>
            <person name="Chen C."/>
            <person name="Yan M."/>
            <person name="Daum C."/>
            <person name="Ng V."/>
            <person name="Clum A."/>
            <person name="Steindorff A."/>
            <person name="Ohm R.A."/>
            <person name="Martin F."/>
            <person name="Silar P."/>
            <person name="Natvig D.O."/>
            <person name="Lalanne C."/>
            <person name="Gautier V."/>
            <person name="Ament-Velasquez S.L."/>
            <person name="Kruys A."/>
            <person name="Hutchinson M.I."/>
            <person name="Powell A.J."/>
            <person name="Barry K."/>
            <person name="Miller A.N."/>
            <person name="Grigoriev I.V."/>
            <person name="Debuchy R."/>
            <person name="Gladieux P."/>
            <person name="Hiltunen Thoren M."/>
            <person name="Johannesson H."/>
        </authorList>
    </citation>
    <scope>NUCLEOTIDE SEQUENCE</scope>
    <source>
        <strain evidence="4">CBS 892.96</strain>
    </source>
</reference>
<feature type="compositionally biased region" description="Basic residues" evidence="2">
    <location>
        <begin position="728"/>
        <end position="737"/>
    </location>
</feature>
<dbReference type="Pfam" id="PF00172">
    <property type="entry name" value="Zn_clus"/>
    <property type="match status" value="1"/>
</dbReference>
<proteinExistence type="predicted"/>
<dbReference type="CDD" id="cd00067">
    <property type="entry name" value="GAL4"/>
    <property type="match status" value="1"/>
</dbReference>
<feature type="compositionally biased region" description="Basic residues" evidence="2">
    <location>
        <begin position="267"/>
        <end position="278"/>
    </location>
</feature>
<feature type="compositionally biased region" description="Basic and acidic residues" evidence="2">
    <location>
        <begin position="248"/>
        <end position="259"/>
    </location>
</feature>
<sequence>MEALLGGLGMSLGAGQSKPTCGSVFELQEKLRNALNGHVTETRADFVTETFQIRSSTIFEIAVAEGENEALENASNLDPSLGGVRANVRPTGIGMDGRPARRVNAIDAVVNQPADDNAVQKLVAGHITTSLGQIDGSQWAVRLVSRTDQGWTFSYICKDSWQSWSRQSSKIPAKTVIGEWSEKDGHDPIHLARPAFDCRGCLKISFLKSSRTIEVKYEHSPLHKTVGQLIELLAPPLVAPVVKTPAKKAKEPKAPRPPKEPIPLKGPKARTPRSRKRPVGKDGIPGDGQALQPKKRWKKKDSTAPASPGGVVPPELPVGDPFGRQLSNNKVHGANGAQPNGDYADPARPVFNLPPGELERRRDIANKLLTGAGIDPQTLSTEQFNILANQSSDLQRDSLAMLVKYGAERLRIVHPTEDGADSEQSTSSQSSPVQVPASNTPKKRPRKKKSEAEQTIKPEEPVAPVAPVYSGAAEGKKSPRGVCDNCRTHKPPKDSKCDKARPVCQNCLAKGWVCHYSHRIRGKEWTASPETLAAPSVLEQAPIAIPNEEPKDLGLPGFYTESAQEEDQQSHELSPDSVEEPAVEPVVHDFPPKIESPSDISQSHGMYHHMSGLTFPQTPITHSEPAQPSITSAPVDSAPMEYIHPSVPAPVAPSVPEFTYPEQHNTVSQQQHATLAEPPVRLRRGSPISQPFHVNTTNTTSLNNQTSQTSAWSAPSASAAAMPTRTSQRQHRSKRLA</sequence>
<keyword evidence="5" id="KW-1185">Reference proteome</keyword>
<feature type="domain" description="Zn(2)-C6 fungal-type" evidence="3">
    <location>
        <begin position="477"/>
        <end position="525"/>
    </location>
</feature>
<dbReference type="InterPro" id="IPR001138">
    <property type="entry name" value="Zn2Cys6_DnaBD"/>
</dbReference>
<evidence type="ECO:0000259" key="3">
    <source>
        <dbReference type="SMART" id="SM00066"/>
    </source>
</evidence>
<feature type="compositionally biased region" description="Low complexity" evidence="2">
    <location>
        <begin position="695"/>
        <end position="727"/>
    </location>
</feature>
<feature type="region of interest" description="Disordered" evidence="2">
    <location>
        <begin position="417"/>
        <end position="483"/>
    </location>
</feature>
<dbReference type="GO" id="GO:0000981">
    <property type="term" value="F:DNA-binding transcription factor activity, RNA polymerase II-specific"/>
    <property type="evidence" value="ECO:0007669"/>
    <property type="project" value="InterPro"/>
</dbReference>
<dbReference type="SUPFAM" id="SSF57701">
    <property type="entry name" value="Zn2/Cys6 DNA-binding domain"/>
    <property type="match status" value="1"/>
</dbReference>
<evidence type="ECO:0000256" key="2">
    <source>
        <dbReference type="SAM" id="MobiDB-lite"/>
    </source>
</evidence>
<feature type="compositionally biased region" description="Low complexity" evidence="2">
    <location>
        <begin position="308"/>
        <end position="321"/>
    </location>
</feature>
<comment type="caution">
    <text evidence="4">The sequence shown here is derived from an EMBL/GenBank/DDBJ whole genome shotgun (WGS) entry which is preliminary data.</text>
</comment>
<gene>
    <name evidence="4" type="ORF">QBC36DRAFT_87733</name>
</gene>
<feature type="compositionally biased region" description="Polar residues" evidence="2">
    <location>
        <begin position="663"/>
        <end position="673"/>
    </location>
</feature>